<evidence type="ECO:0000256" key="2">
    <source>
        <dbReference type="ARBA" id="ARBA00001946"/>
    </source>
</evidence>
<evidence type="ECO:0000256" key="20">
    <source>
        <dbReference type="ARBA" id="ARBA00031469"/>
    </source>
</evidence>
<dbReference type="CDD" id="cd09097">
    <property type="entry name" value="Deadenylase_CCR4"/>
    <property type="match status" value="1"/>
</dbReference>
<dbReference type="EC" id="3.1.13.4" evidence="6"/>
<evidence type="ECO:0000256" key="4">
    <source>
        <dbReference type="ARBA" id="ARBA00004496"/>
    </source>
</evidence>
<dbReference type="PANTHER" id="PTHR12121">
    <property type="entry name" value="CARBON CATABOLITE REPRESSOR PROTEIN 4"/>
    <property type="match status" value="1"/>
</dbReference>
<comment type="subcellular location">
    <subcellularLocation>
        <location evidence="4">Cytoplasm</location>
    </subcellularLocation>
    <subcellularLocation>
        <location evidence="3">Nucleus</location>
    </subcellularLocation>
</comment>
<evidence type="ECO:0000256" key="11">
    <source>
        <dbReference type="ARBA" id="ARBA00022737"/>
    </source>
</evidence>
<dbReference type="Gene3D" id="3.60.10.10">
    <property type="entry name" value="Endonuclease/exonuclease/phosphatase"/>
    <property type="match status" value="1"/>
</dbReference>
<dbReference type="Proteomes" id="UP000887581">
    <property type="component" value="Unplaced"/>
</dbReference>
<accession>A0A915PPU0</accession>
<evidence type="ECO:0000256" key="16">
    <source>
        <dbReference type="ARBA" id="ARBA00023015"/>
    </source>
</evidence>
<evidence type="ECO:0000256" key="21">
    <source>
        <dbReference type="ARBA" id="ARBA00033317"/>
    </source>
</evidence>
<proteinExistence type="inferred from homology"/>
<dbReference type="SMART" id="SM00369">
    <property type="entry name" value="LRR_TYP"/>
    <property type="match status" value="3"/>
</dbReference>
<keyword evidence="18" id="KW-0539">Nucleus</keyword>
<dbReference type="InterPro" id="IPR036691">
    <property type="entry name" value="Endo/exonu/phosph_ase_sf"/>
</dbReference>
<keyword evidence="14" id="KW-0460">Magnesium</keyword>
<dbReference type="PANTHER" id="PTHR12121:SF100">
    <property type="entry name" value="POLY(A)-SPECIFIC RIBONUCLEASE"/>
    <property type="match status" value="1"/>
</dbReference>
<dbReference type="SUPFAM" id="SSF52058">
    <property type="entry name" value="L domain-like"/>
    <property type="match status" value="1"/>
</dbReference>
<sequence>MCLGDSRPAEGKLRSVVITLDSPKHDLPYVAGAHHHEFALPNGDAHGHEKCATSAGLPLTKSESTDGRKKLPNGMLRVHRIMTEEELAQGKEPRWTELEIRGRNLSPVLWEMRCLTALFLYRNHLTRIPCEISKLENLTVLDLSENKLRSLPAELGDMISLCHLYLNGNQIRVLPYELGKLFRLQTLDLRSNPLSPEINKIYYEAGPQKLLRFLLDHLAINATIPPDRQWVMIRHADPERPIATFTVLCYNVLCDKYATNNLYSYCPSWALNWEYRKTAILKEIRHYEADIITLQEVETEQFRCLFQPELEQIGYAGIFSPKSRAKTMGEEERKFVDGCAIFWKYDKFELEKEHLVEFTQVAIRKAPTSEKILNRVMPKDNIALCAVFKVKENVYANRQMTMAPSDNVVGNPLVVSTAHIHWDPEFCDVKLIQSMMLVQEINTLLDEISEKCRIAPQQIPVLICGDLNSLPESGVVEFLSKGAISKEHPDLKEFRQDPCIARFSASDDPAVYTHGLRLDCAVDPNSMPFTNYTLEFKGVIDYIFSTPQSLARLGVLGPLNMEWVQANKIIGFPHPHVPSDHVPIMAQFAIIPTSHQRTQPVVHHYGNSHSSSFGAVGR</sequence>
<dbReference type="FunFam" id="3.60.10.10:FF:000002">
    <property type="entry name" value="CCR4-NOT transcription complex subunit 6 like"/>
    <property type="match status" value="1"/>
</dbReference>
<keyword evidence="7" id="KW-0963">Cytoplasm</keyword>
<keyword evidence="12" id="KW-0378">Hydrolase</keyword>
<evidence type="ECO:0000313" key="24">
    <source>
        <dbReference type="WBParaSite" id="sdigi.contig19.g1708.t1"/>
    </source>
</evidence>
<dbReference type="AlphaFoldDB" id="A0A915PPU0"/>
<dbReference type="GO" id="GO:0046872">
    <property type="term" value="F:metal ion binding"/>
    <property type="evidence" value="ECO:0007669"/>
    <property type="project" value="UniProtKB-KW"/>
</dbReference>
<dbReference type="InterPro" id="IPR005135">
    <property type="entry name" value="Endo/exonuclease/phosphatase"/>
</dbReference>
<dbReference type="InterPro" id="IPR003591">
    <property type="entry name" value="Leu-rich_rpt_typical-subtyp"/>
</dbReference>
<evidence type="ECO:0000256" key="18">
    <source>
        <dbReference type="ARBA" id="ARBA00023242"/>
    </source>
</evidence>
<dbReference type="Pfam" id="PF13855">
    <property type="entry name" value="LRR_8"/>
    <property type="match status" value="1"/>
</dbReference>
<evidence type="ECO:0000256" key="7">
    <source>
        <dbReference type="ARBA" id="ARBA00022490"/>
    </source>
</evidence>
<protein>
    <recommendedName>
        <fullName evidence="6">poly(A)-specific ribonuclease</fullName>
        <ecNumber evidence="6">3.1.13.4</ecNumber>
    </recommendedName>
    <alternativeName>
        <fullName evidence="19">Carbon catabolite repressor protein 4</fullName>
    </alternativeName>
    <alternativeName>
        <fullName evidence="20">Cytoplasmic deadenylase</fullName>
    </alternativeName>
    <alternativeName>
        <fullName evidence="21">Glucose-repressible alcohol dehydrogenase transcriptional effector</fullName>
    </alternativeName>
</protein>
<keyword evidence="9" id="KW-0540">Nuclease</keyword>
<keyword evidence="16" id="KW-0805">Transcription regulation</keyword>
<keyword evidence="23" id="KW-1185">Reference proteome</keyword>
<keyword evidence="17" id="KW-0804">Transcription</keyword>
<evidence type="ECO:0000256" key="5">
    <source>
        <dbReference type="ARBA" id="ARBA00010774"/>
    </source>
</evidence>
<dbReference type="Pfam" id="PF03372">
    <property type="entry name" value="Exo_endo_phos"/>
    <property type="match status" value="1"/>
</dbReference>
<keyword evidence="15" id="KW-0694">RNA-binding</keyword>
<keyword evidence="10" id="KW-0479">Metal-binding</keyword>
<comment type="cofactor">
    <cofactor evidence="2">
        <name>Mg(2+)</name>
        <dbReference type="ChEBI" id="CHEBI:18420"/>
    </cofactor>
</comment>
<evidence type="ECO:0000256" key="15">
    <source>
        <dbReference type="ARBA" id="ARBA00022884"/>
    </source>
</evidence>
<evidence type="ECO:0000256" key="3">
    <source>
        <dbReference type="ARBA" id="ARBA00004123"/>
    </source>
</evidence>
<dbReference type="InterPro" id="IPR001611">
    <property type="entry name" value="Leu-rich_rpt"/>
</dbReference>
<keyword evidence="8" id="KW-0433">Leucine-rich repeat</keyword>
<evidence type="ECO:0000256" key="13">
    <source>
        <dbReference type="ARBA" id="ARBA00022839"/>
    </source>
</evidence>
<name>A0A915PPU0_9BILA</name>
<evidence type="ECO:0000256" key="12">
    <source>
        <dbReference type="ARBA" id="ARBA00022801"/>
    </source>
</evidence>
<dbReference type="SUPFAM" id="SSF56219">
    <property type="entry name" value="DNase I-like"/>
    <property type="match status" value="1"/>
</dbReference>
<evidence type="ECO:0000256" key="6">
    <source>
        <dbReference type="ARBA" id="ARBA00012161"/>
    </source>
</evidence>
<evidence type="ECO:0000256" key="10">
    <source>
        <dbReference type="ARBA" id="ARBA00022723"/>
    </source>
</evidence>
<dbReference type="Gene3D" id="3.80.10.10">
    <property type="entry name" value="Ribonuclease Inhibitor"/>
    <property type="match status" value="1"/>
</dbReference>
<comment type="catalytic activity">
    <reaction evidence="1">
        <text>Exonucleolytic cleavage of poly(A) to 5'-AMP.</text>
        <dbReference type="EC" id="3.1.13.4"/>
    </reaction>
</comment>
<evidence type="ECO:0000256" key="19">
    <source>
        <dbReference type="ARBA" id="ARBA00030493"/>
    </source>
</evidence>
<evidence type="ECO:0000256" key="8">
    <source>
        <dbReference type="ARBA" id="ARBA00022614"/>
    </source>
</evidence>
<organism evidence="23 24">
    <name type="scientific">Setaria digitata</name>
    <dbReference type="NCBI Taxonomy" id="48799"/>
    <lineage>
        <taxon>Eukaryota</taxon>
        <taxon>Metazoa</taxon>
        <taxon>Ecdysozoa</taxon>
        <taxon>Nematoda</taxon>
        <taxon>Chromadorea</taxon>
        <taxon>Rhabditida</taxon>
        <taxon>Spirurina</taxon>
        <taxon>Spiruromorpha</taxon>
        <taxon>Filarioidea</taxon>
        <taxon>Setariidae</taxon>
        <taxon>Setaria</taxon>
    </lineage>
</organism>
<dbReference type="GO" id="GO:0005634">
    <property type="term" value="C:nucleus"/>
    <property type="evidence" value="ECO:0007669"/>
    <property type="project" value="UniProtKB-SubCell"/>
</dbReference>
<reference evidence="24" key="1">
    <citation type="submission" date="2022-11" db="UniProtKB">
        <authorList>
            <consortium name="WormBaseParasite"/>
        </authorList>
    </citation>
    <scope>IDENTIFICATION</scope>
</reference>
<feature type="domain" description="Endonuclease/exonuclease/phosphatase" evidence="22">
    <location>
        <begin position="250"/>
        <end position="581"/>
    </location>
</feature>
<keyword evidence="11" id="KW-0677">Repeat</keyword>
<dbReference type="InterPro" id="IPR050410">
    <property type="entry name" value="CCR4/nocturin_mRNA_transcr"/>
</dbReference>
<evidence type="ECO:0000256" key="17">
    <source>
        <dbReference type="ARBA" id="ARBA00023163"/>
    </source>
</evidence>
<dbReference type="GO" id="GO:0003723">
    <property type="term" value="F:RNA binding"/>
    <property type="evidence" value="ECO:0007669"/>
    <property type="project" value="UniProtKB-KW"/>
</dbReference>
<dbReference type="WBParaSite" id="sdigi.contig19.g1708.t1">
    <property type="protein sequence ID" value="sdigi.contig19.g1708.t1"/>
    <property type="gene ID" value="sdigi.contig19.g1708"/>
</dbReference>
<dbReference type="PROSITE" id="PS51450">
    <property type="entry name" value="LRR"/>
    <property type="match status" value="1"/>
</dbReference>
<evidence type="ECO:0000256" key="1">
    <source>
        <dbReference type="ARBA" id="ARBA00001663"/>
    </source>
</evidence>
<dbReference type="GO" id="GO:0005737">
    <property type="term" value="C:cytoplasm"/>
    <property type="evidence" value="ECO:0007669"/>
    <property type="project" value="UniProtKB-SubCell"/>
</dbReference>
<evidence type="ECO:0000256" key="9">
    <source>
        <dbReference type="ARBA" id="ARBA00022722"/>
    </source>
</evidence>
<dbReference type="InterPro" id="IPR032675">
    <property type="entry name" value="LRR_dom_sf"/>
</dbReference>
<dbReference type="GO" id="GO:0004535">
    <property type="term" value="F:poly(A)-specific ribonuclease activity"/>
    <property type="evidence" value="ECO:0007669"/>
    <property type="project" value="UniProtKB-EC"/>
</dbReference>
<keyword evidence="13" id="KW-0269">Exonuclease</keyword>
<comment type="similarity">
    <text evidence="5">Belongs to the CCR4/nocturin family.</text>
</comment>
<evidence type="ECO:0000259" key="22">
    <source>
        <dbReference type="Pfam" id="PF03372"/>
    </source>
</evidence>
<evidence type="ECO:0000313" key="23">
    <source>
        <dbReference type="Proteomes" id="UP000887581"/>
    </source>
</evidence>
<evidence type="ECO:0000256" key="14">
    <source>
        <dbReference type="ARBA" id="ARBA00022842"/>
    </source>
</evidence>